<feature type="compositionally biased region" description="Low complexity" evidence="15">
    <location>
        <begin position="34"/>
        <end position="45"/>
    </location>
</feature>
<sequence length="1400" mass="157468">MRAAFVLRRLAHANTRLTRAASSAPPLRTRPNSTAAPAPAKTAPETAPPREPPPPPAPEPPVSTPLEDNGATDWSKSYHGLSNEPFSSQISDILQARIDPLDVEIKPDGLIYLPEIKYRRVLNKAFGPGGWGLAPRSETNVGPKVVSREYALVCLGRLVSVARGEQEYFDPSGIPTATEACKSNALMRCCKDLGVASELWDPRFIREFKAKYCMEVFAEHIPTKKKKKLWRRRDQGAFQYPYSESSFSRPSSSLSQPSRPPSSSSLHPRSRAASNRPGSAASARPQSRFSQRTQSRLAKSRANPFASVLVTQLTSLTDENDADAFKRAVDHVVKTVESTTLNKGAASVDMTQVEKQINGHALKARITMKDIVSEALLLAFKQLKTHVGEREKDLDDDIQTTHIPDHLQLLLSLSQPPTSSTVTNAEIFLDKIKNPRSSTPSLTWKDILAEEPFEGDHWEGILDPTTTPDDHDWDNSSTPSLSPMDSEPEDMEPLSSLVYSRKRRTSLGLNRFSESSEEEGDEIEFVEESSMPGSNIPPHTYTHREEFEELQGMQYWRTEWKGCVQSNNRFDIGDPSTLGPALTEVLAKEHGSVAATRALIHERYICEEDMVREVYMALQGRRNIVLEWKNNVYATTSETPRLAHFSQTAQEAILSSLARTATTLEHLRHFRSSVFALSYSRTRTFANSTRTNASLSKNITRTVEAFADAIDIEIRSFDMWCAEQEAAICNIYTSKQQLKKSNDVVVSLLHMSKTLSDTFEHTFPVLFNILNEVFAPCLSFSSEFCISYLTSGSRAPAMVSSKLLDILFTSVQVHFERGETVTSGRLMRTFVRTAEPVWEMCGRWLRVGMGLALMGGERNVGMDELDEEFFIEAKIVRFGGGEPLMGLLHPEFWQEGYGLREGVVVSLDDDEDEGNEGSLVNKQQRQKAVPTFLEHVAGIILQTGKAVGLIRALGSNTDIFDTSAWKSFEELVVARNVKGDEGDMKESSGHLFSVSVDTLSRLIYDRLLPRCQEVGYALTTFLVDECGLWEHLEAIENLFFMRRGDAMSHFIDVVFNKMDNKQSWCDFHFLNTAFADVVEAGTKDWIQPSLVRFSYRGGKEKERTIHRTVKSIDGLSMEYAVPFPLTYMLRPSVVAVYNEVFVFLLQIRRAKSVLERILVRGNERKYVGSFGMKVLYVMRSRLSWFINTLLNFLTTFVIHAQVNQFHAKLKDIHSFDEMIELHDNHLNKIQDRCLLQKDTSTLHKAVVSILDMSLRFSEFFTSLTGDAATHDISRHSLIKRHRSRRTARKRRDIIGFTQPSREDELSSSDDDGVNNNFGDMDDEIKEPDILKNLTMETESFSIVSTTGSPEEIAEELNKFSSELDELVRFVRRGVESLVDGSSEAASAFGVLAFALEDWDS</sequence>
<proteinExistence type="inferred from homology"/>
<evidence type="ECO:0000256" key="12">
    <source>
        <dbReference type="ARBA" id="ARBA00023204"/>
    </source>
</evidence>
<feature type="compositionally biased region" description="Polar residues" evidence="15">
    <location>
        <begin position="284"/>
        <end position="297"/>
    </location>
</feature>
<dbReference type="GO" id="GO:0005816">
    <property type="term" value="C:spindle pole body"/>
    <property type="evidence" value="ECO:0007669"/>
    <property type="project" value="UniProtKB-ARBA"/>
</dbReference>
<dbReference type="Pfam" id="PF17681">
    <property type="entry name" value="GCP_N_terminal"/>
    <property type="match status" value="1"/>
</dbReference>
<evidence type="ECO:0000256" key="11">
    <source>
        <dbReference type="ARBA" id="ARBA00023128"/>
    </source>
</evidence>
<gene>
    <name evidence="18" type="ORF">Agabi119p4_4205</name>
</gene>
<dbReference type="Gene3D" id="1.20.120.1900">
    <property type="entry name" value="Gamma-tubulin complex, C-terminal domain"/>
    <property type="match status" value="1"/>
</dbReference>
<evidence type="ECO:0000256" key="8">
    <source>
        <dbReference type="ARBA" id="ARBA00022763"/>
    </source>
</evidence>
<evidence type="ECO:0000256" key="2">
    <source>
        <dbReference type="ARBA" id="ARBA00004436"/>
    </source>
</evidence>
<dbReference type="GO" id="GO:0007020">
    <property type="term" value="P:microtubule nucleation"/>
    <property type="evidence" value="ECO:0007669"/>
    <property type="project" value="UniProtKB-ARBA"/>
</dbReference>
<feature type="compositionally biased region" description="Low complexity" evidence="15">
    <location>
        <begin position="243"/>
        <end position="274"/>
    </location>
</feature>
<dbReference type="InterPro" id="IPR042241">
    <property type="entry name" value="GCP_C_sf"/>
</dbReference>
<dbReference type="PANTHER" id="PTHR31404">
    <property type="entry name" value="MITOCHONDRIAL GENOME MAINTENANCE PROTEIN MGM101"/>
    <property type="match status" value="1"/>
</dbReference>
<comment type="subcellular location">
    <subcellularLocation>
        <location evidence="1">Cytoplasm</location>
        <location evidence="1">Cytoskeleton</location>
    </subcellularLocation>
    <subcellularLocation>
        <location evidence="2">Mitochondrion matrix</location>
        <location evidence="2">Mitochondrion nucleoid</location>
    </subcellularLocation>
</comment>
<reference evidence="18 19" key="1">
    <citation type="journal article" name="Sci. Rep.">
        <title>Telomere-to-telomere assembled and centromere annotated genomes of the two main subspecies of the button mushroom Agaricus bisporus reveal especially polymorphic chromosome ends.</title>
        <authorList>
            <person name="Sonnenberg A.S.M."/>
            <person name="Sedaghat-Telgerd N."/>
            <person name="Lavrijssen B."/>
            <person name="Ohm R.A."/>
            <person name="Hendrickx P.M."/>
            <person name="Scholtmeijer K."/>
            <person name="Baars J.J.P."/>
            <person name="van Peer A."/>
        </authorList>
    </citation>
    <scope>NUCLEOTIDE SEQUENCE [LARGE SCALE GENOMIC DNA]</scope>
    <source>
        <strain evidence="18 19">H119_p4</strain>
    </source>
</reference>
<evidence type="ECO:0000256" key="14">
    <source>
        <dbReference type="ARBA" id="ARBA00023271"/>
    </source>
</evidence>
<evidence type="ECO:0000256" key="7">
    <source>
        <dbReference type="ARBA" id="ARBA00022701"/>
    </source>
</evidence>
<comment type="similarity">
    <text evidence="3">Belongs to the MGM101 family.</text>
</comment>
<keyword evidence="7" id="KW-0493">Microtubule</keyword>
<keyword evidence="6" id="KW-0963">Cytoplasm</keyword>
<name>A0A8H7F2Z0_AGABI</name>
<evidence type="ECO:0000256" key="1">
    <source>
        <dbReference type="ARBA" id="ARBA00004245"/>
    </source>
</evidence>
<evidence type="ECO:0000256" key="6">
    <source>
        <dbReference type="ARBA" id="ARBA00022490"/>
    </source>
</evidence>
<evidence type="ECO:0000259" key="16">
    <source>
        <dbReference type="Pfam" id="PF04130"/>
    </source>
</evidence>
<dbReference type="EMBL" id="JABXXO010000006">
    <property type="protein sequence ID" value="KAF7775812.1"/>
    <property type="molecule type" value="Genomic_DNA"/>
</dbReference>
<comment type="similarity">
    <text evidence="4">Belongs to the TUBGCP family.</text>
</comment>
<dbReference type="GO" id="GO:0036297">
    <property type="term" value="P:interstrand cross-link repair"/>
    <property type="evidence" value="ECO:0007669"/>
    <property type="project" value="TreeGrafter"/>
</dbReference>
<feature type="region of interest" description="Disordered" evidence="15">
    <location>
        <begin position="512"/>
        <end position="535"/>
    </location>
</feature>
<protein>
    <recommendedName>
        <fullName evidence="5">Mitochondrial genome maintenance protein MGM101</fullName>
    </recommendedName>
</protein>
<feature type="domain" description="Gamma tubulin complex component protein N-terminal" evidence="17">
    <location>
        <begin position="611"/>
        <end position="964"/>
    </location>
</feature>
<feature type="region of interest" description="Disordered" evidence="15">
    <location>
        <begin position="13"/>
        <end position="80"/>
    </location>
</feature>
<accession>A0A8H7F2Z0</accession>
<feature type="compositionally biased region" description="Pro residues" evidence="15">
    <location>
        <begin position="46"/>
        <end position="63"/>
    </location>
</feature>
<evidence type="ECO:0000313" key="18">
    <source>
        <dbReference type="EMBL" id="KAF7775812.1"/>
    </source>
</evidence>
<dbReference type="GO" id="GO:0000725">
    <property type="term" value="P:recombinational repair"/>
    <property type="evidence" value="ECO:0007669"/>
    <property type="project" value="TreeGrafter"/>
</dbReference>
<dbReference type="InterPro" id="IPR040457">
    <property type="entry name" value="GCP_C"/>
</dbReference>
<comment type="caution">
    <text evidence="18">The sequence shown here is derived from an EMBL/GenBank/DDBJ whole genome shotgun (WGS) entry which is preliminary data.</text>
</comment>
<keyword evidence="8" id="KW-0227">DNA damage</keyword>
<dbReference type="GO" id="GO:0043015">
    <property type="term" value="F:gamma-tubulin binding"/>
    <property type="evidence" value="ECO:0007669"/>
    <property type="project" value="InterPro"/>
</dbReference>
<evidence type="ECO:0000256" key="10">
    <source>
        <dbReference type="ARBA" id="ARBA00023125"/>
    </source>
</evidence>
<evidence type="ECO:0000256" key="4">
    <source>
        <dbReference type="ARBA" id="ARBA00010337"/>
    </source>
</evidence>
<dbReference type="GO" id="GO:0000262">
    <property type="term" value="C:mitochondrial chromosome"/>
    <property type="evidence" value="ECO:0007669"/>
    <property type="project" value="InterPro"/>
</dbReference>
<evidence type="ECO:0000256" key="13">
    <source>
        <dbReference type="ARBA" id="ARBA00023212"/>
    </source>
</evidence>
<dbReference type="InterPro" id="IPR041470">
    <property type="entry name" value="GCP_N"/>
</dbReference>
<dbReference type="GO" id="GO:0003697">
    <property type="term" value="F:single-stranded DNA binding"/>
    <property type="evidence" value="ECO:0007669"/>
    <property type="project" value="InterPro"/>
</dbReference>
<keyword evidence="12" id="KW-0234">DNA repair</keyword>
<evidence type="ECO:0000256" key="5">
    <source>
        <dbReference type="ARBA" id="ARBA00013628"/>
    </source>
</evidence>
<keyword evidence="13" id="KW-0206">Cytoskeleton</keyword>
<keyword evidence="9" id="KW-0809">Transit peptide</keyword>
<feature type="region of interest" description="Disordered" evidence="15">
    <location>
        <begin position="241"/>
        <end position="301"/>
    </location>
</feature>
<dbReference type="GO" id="GO:0005874">
    <property type="term" value="C:microtubule"/>
    <property type="evidence" value="ECO:0007669"/>
    <property type="project" value="UniProtKB-KW"/>
</dbReference>
<organism evidence="18 19">
    <name type="scientific">Agaricus bisporus var. burnettii</name>
    <dbReference type="NCBI Taxonomy" id="192524"/>
    <lineage>
        <taxon>Eukaryota</taxon>
        <taxon>Fungi</taxon>
        <taxon>Dikarya</taxon>
        <taxon>Basidiomycota</taxon>
        <taxon>Agaricomycotina</taxon>
        <taxon>Agaricomycetes</taxon>
        <taxon>Agaricomycetidae</taxon>
        <taxon>Agaricales</taxon>
        <taxon>Agaricineae</taxon>
        <taxon>Agaricaceae</taxon>
        <taxon>Agaricus</taxon>
    </lineage>
</organism>
<evidence type="ECO:0000256" key="3">
    <source>
        <dbReference type="ARBA" id="ARBA00007053"/>
    </source>
</evidence>
<keyword evidence="10" id="KW-0238">DNA-binding</keyword>
<feature type="compositionally biased region" description="Acidic residues" evidence="15">
    <location>
        <begin position="515"/>
        <end position="527"/>
    </location>
</feature>
<evidence type="ECO:0000256" key="9">
    <source>
        <dbReference type="ARBA" id="ARBA00022946"/>
    </source>
</evidence>
<feature type="region of interest" description="Disordered" evidence="15">
    <location>
        <begin position="1289"/>
        <end position="1321"/>
    </location>
</feature>
<feature type="domain" description="Gamma tubulin complex component C-terminal" evidence="16">
    <location>
        <begin position="1028"/>
        <end position="1291"/>
    </location>
</feature>
<dbReference type="GO" id="GO:0000930">
    <property type="term" value="C:gamma-tubulin complex"/>
    <property type="evidence" value="ECO:0007669"/>
    <property type="project" value="UniProtKB-ARBA"/>
</dbReference>
<dbReference type="Pfam" id="PF04130">
    <property type="entry name" value="GCP_C_terminal"/>
    <property type="match status" value="1"/>
</dbReference>
<evidence type="ECO:0000256" key="15">
    <source>
        <dbReference type="SAM" id="MobiDB-lite"/>
    </source>
</evidence>
<dbReference type="Pfam" id="PF06420">
    <property type="entry name" value="Mgm101p"/>
    <property type="match status" value="1"/>
</dbReference>
<dbReference type="InterPro" id="IPR009446">
    <property type="entry name" value="Mgm101"/>
</dbReference>
<dbReference type="Proteomes" id="UP000629468">
    <property type="component" value="Unassembled WGS sequence"/>
</dbReference>
<feature type="region of interest" description="Disordered" evidence="15">
    <location>
        <begin position="455"/>
        <end position="493"/>
    </location>
</feature>
<evidence type="ECO:0000313" key="19">
    <source>
        <dbReference type="Proteomes" id="UP000629468"/>
    </source>
</evidence>
<keyword evidence="14" id="KW-1135">Mitochondrion nucleoid</keyword>
<evidence type="ECO:0000259" key="17">
    <source>
        <dbReference type="Pfam" id="PF17681"/>
    </source>
</evidence>
<dbReference type="PANTHER" id="PTHR31404:SF0">
    <property type="entry name" value="MITOCHONDRIAL GENOME MAINTENANCE PROTEIN MGM101"/>
    <property type="match status" value="1"/>
</dbReference>
<keyword evidence="11" id="KW-0496">Mitochondrion</keyword>